<evidence type="ECO:0000256" key="1">
    <source>
        <dbReference type="ARBA" id="ARBA00000870"/>
    </source>
</evidence>
<dbReference type="PROSITE" id="PS00758">
    <property type="entry name" value="ARGE_DAPE_CPG2_1"/>
    <property type="match status" value="1"/>
</dbReference>
<keyword evidence="4 12" id="KW-0031">Aminopeptidase</keyword>
<feature type="domain" description="Peptidase M20 dimerisation" evidence="11">
    <location>
        <begin position="198"/>
        <end position="299"/>
    </location>
</feature>
<dbReference type="EC" id="3.4.11.4" evidence="10"/>
<dbReference type="RefSeq" id="WP_320325214.1">
    <property type="nucleotide sequence ID" value="NZ_JALBUS010000004.1"/>
</dbReference>
<evidence type="ECO:0000256" key="5">
    <source>
        <dbReference type="ARBA" id="ARBA00022670"/>
    </source>
</evidence>
<comment type="cofactor">
    <cofactor evidence="2">
        <name>Zn(2+)</name>
        <dbReference type="ChEBI" id="CHEBI:29105"/>
    </cofactor>
</comment>
<evidence type="ECO:0000256" key="6">
    <source>
        <dbReference type="ARBA" id="ARBA00022723"/>
    </source>
</evidence>
<name>A0ABU4WK19_9FIRM</name>
<evidence type="ECO:0000256" key="8">
    <source>
        <dbReference type="ARBA" id="ARBA00022833"/>
    </source>
</evidence>
<dbReference type="Pfam" id="PF01546">
    <property type="entry name" value="Peptidase_M20"/>
    <property type="match status" value="1"/>
</dbReference>
<evidence type="ECO:0000256" key="4">
    <source>
        <dbReference type="ARBA" id="ARBA00022438"/>
    </source>
</evidence>
<evidence type="ECO:0000256" key="9">
    <source>
        <dbReference type="ARBA" id="ARBA00023049"/>
    </source>
</evidence>
<comment type="caution">
    <text evidence="12">The sequence shown here is derived from an EMBL/GenBank/DDBJ whole genome shotgun (WGS) entry which is preliminary data.</text>
</comment>
<keyword evidence="5" id="KW-0645">Protease</keyword>
<dbReference type="Gene3D" id="3.30.70.360">
    <property type="match status" value="1"/>
</dbReference>
<evidence type="ECO:0000256" key="3">
    <source>
        <dbReference type="ARBA" id="ARBA00009692"/>
    </source>
</evidence>
<dbReference type="PIRSF" id="PIRSF037215">
    <property type="entry name" value="Peptidase_M20B"/>
    <property type="match status" value="1"/>
</dbReference>
<dbReference type="InterPro" id="IPR001261">
    <property type="entry name" value="ArgE/DapE_CS"/>
</dbReference>
<comment type="similarity">
    <text evidence="3">Belongs to the peptidase M20B family.</text>
</comment>
<dbReference type="GO" id="GO:0045148">
    <property type="term" value="F:tripeptide aminopeptidase activity"/>
    <property type="evidence" value="ECO:0007669"/>
    <property type="project" value="UniProtKB-EC"/>
</dbReference>
<evidence type="ECO:0000259" key="11">
    <source>
        <dbReference type="Pfam" id="PF07687"/>
    </source>
</evidence>
<dbReference type="Pfam" id="PF07687">
    <property type="entry name" value="M20_dimer"/>
    <property type="match status" value="1"/>
</dbReference>
<dbReference type="NCBIfam" id="TIGR01882">
    <property type="entry name" value="peptidase-T"/>
    <property type="match status" value="1"/>
</dbReference>
<reference evidence="12 13" key="1">
    <citation type="submission" date="2022-03" db="EMBL/GenBank/DDBJ databases">
        <title>Novel taxa within the pig intestine.</title>
        <authorList>
            <person name="Wylensek D."/>
            <person name="Bishof K."/>
            <person name="Afrizal A."/>
            <person name="Clavel T."/>
        </authorList>
    </citation>
    <scope>NUCLEOTIDE SEQUENCE [LARGE SCALE GENOMIC DNA]</scope>
    <source>
        <strain evidence="12 13">Cla-KB-P134</strain>
    </source>
</reference>
<accession>A0ABU4WK19</accession>
<dbReference type="InterPro" id="IPR002933">
    <property type="entry name" value="Peptidase_M20"/>
</dbReference>
<keyword evidence="9" id="KW-0482">Metalloprotease</keyword>
<evidence type="ECO:0000256" key="2">
    <source>
        <dbReference type="ARBA" id="ARBA00001947"/>
    </source>
</evidence>
<evidence type="ECO:0000313" key="13">
    <source>
        <dbReference type="Proteomes" id="UP001285244"/>
    </source>
</evidence>
<dbReference type="InterPro" id="IPR010161">
    <property type="entry name" value="Peptidase_M20B"/>
</dbReference>
<organism evidence="12 13">
    <name type="scientific">Absicoccus intestinalis</name>
    <dbReference type="NCBI Taxonomy" id="2926319"/>
    <lineage>
        <taxon>Bacteria</taxon>
        <taxon>Bacillati</taxon>
        <taxon>Bacillota</taxon>
        <taxon>Erysipelotrichia</taxon>
        <taxon>Erysipelotrichales</taxon>
        <taxon>Erysipelotrichaceae</taxon>
        <taxon>Absicoccus</taxon>
    </lineage>
</organism>
<dbReference type="PANTHER" id="PTHR42994">
    <property type="entry name" value="PEPTIDASE T"/>
    <property type="match status" value="1"/>
</dbReference>
<evidence type="ECO:0000256" key="10">
    <source>
        <dbReference type="NCBIfam" id="TIGR01882"/>
    </source>
</evidence>
<evidence type="ECO:0000256" key="7">
    <source>
        <dbReference type="ARBA" id="ARBA00022801"/>
    </source>
</evidence>
<dbReference type="SUPFAM" id="SSF53187">
    <property type="entry name" value="Zn-dependent exopeptidases"/>
    <property type="match status" value="1"/>
</dbReference>
<sequence>MSVANRFLRYISYDTQSNEESTTIPSTAKQWELSNQLYKECLSLFDHVEQGNDGIVYATLNATKADDSIGLLAHMDTATEISGARVEPQMIRDYDGQSITLKNGLVIDPDIYPVLKTCIHDDLIVTDGNTLLGGDDKAGIAIILTAIEQIRSLPHGKICVAFTVDEEIGRGTDTFDLQKFPVDYAYTIDGDRIDNVEYENFNAAQATITIKGTAIHPGEGKDKLVNASLLAMDFAHCIPHNQTPAHTQGREGFFHLLKLEGDVAKAKMVYIIRDHDATKFARKKALMNNVVDALNDKYGQRFSIEMHDQYHNMAEFMTDKTPVYRAKKAMARCGLEAVSIPIRGGTDGAMLSEKGLACPNLGTGTFLHHGPREFASLSKMAQMVEILVQIIKGEGI</sequence>
<gene>
    <name evidence="12" type="primary">pepT</name>
    <name evidence="12" type="ORF">MOZ64_03455</name>
</gene>
<dbReference type="InterPro" id="IPR011650">
    <property type="entry name" value="Peptidase_M20_dimer"/>
</dbReference>
<protein>
    <recommendedName>
        <fullName evidence="10">Peptidase T</fullName>
        <ecNumber evidence="10">3.4.11.4</ecNumber>
    </recommendedName>
</protein>
<keyword evidence="8" id="KW-0862">Zinc</keyword>
<dbReference type="Proteomes" id="UP001285244">
    <property type="component" value="Unassembled WGS sequence"/>
</dbReference>
<keyword evidence="6" id="KW-0479">Metal-binding</keyword>
<dbReference type="SUPFAM" id="SSF55031">
    <property type="entry name" value="Bacterial exopeptidase dimerisation domain"/>
    <property type="match status" value="1"/>
</dbReference>
<dbReference type="InterPro" id="IPR036264">
    <property type="entry name" value="Bact_exopeptidase_dim_dom"/>
</dbReference>
<dbReference type="Gene3D" id="3.40.630.10">
    <property type="entry name" value="Zn peptidases"/>
    <property type="match status" value="1"/>
</dbReference>
<dbReference type="EMBL" id="JALBUS010000004">
    <property type="protein sequence ID" value="MDX8416899.1"/>
    <property type="molecule type" value="Genomic_DNA"/>
</dbReference>
<keyword evidence="13" id="KW-1185">Reference proteome</keyword>
<comment type="catalytic activity">
    <reaction evidence="1">
        <text>Release of the N-terminal residue from a tripeptide.</text>
        <dbReference type="EC" id="3.4.11.4"/>
    </reaction>
</comment>
<keyword evidence="7 12" id="KW-0378">Hydrolase</keyword>
<evidence type="ECO:0000313" key="12">
    <source>
        <dbReference type="EMBL" id="MDX8416899.1"/>
    </source>
</evidence>
<dbReference type="NCBIfam" id="NF003976">
    <property type="entry name" value="PRK05469.1"/>
    <property type="match status" value="1"/>
</dbReference>
<proteinExistence type="inferred from homology"/>
<dbReference type="NCBIfam" id="NF009920">
    <property type="entry name" value="PRK13381.1"/>
    <property type="match status" value="1"/>
</dbReference>
<dbReference type="PANTHER" id="PTHR42994:SF1">
    <property type="entry name" value="PEPTIDASE T"/>
    <property type="match status" value="1"/>
</dbReference>